<dbReference type="AlphaFoldDB" id="A0AAV5WHQ5"/>
<proteinExistence type="predicted"/>
<evidence type="ECO:0000313" key="3">
    <source>
        <dbReference type="Proteomes" id="UP001432322"/>
    </source>
</evidence>
<evidence type="ECO:0000313" key="2">
    <source>
        <dbReference type="EMBL" id="GMT30441.1"/>
    </source>
</evidence>
<feature type="region of interest" description="Disordered" evidence="1">
    <location>
        <begin position="28"/>
        <end position="62"/>
    </location>
</feature>
<accession>A0AAV5WHQ5</accession>
<keyword evidence="3" id="KW-1185">Reference proteome</keyword>
<protein>
    <submittedName>
        <fullName evidence="2">Uncharacterized protein</fullName>
    </submittedName>
</protein>
<feature type="non-terminal residue" evidence="2">
    <location>
        <position position="1"/>
    </location>
</feature>
<name>A0AAV5WHQ5_9BILA</name>
<gene>
    <name evidence="2" type="ORF">PFISCL1PPCAC_21738</name>
</gene>
<reference evidence="2" key="1">
    <citation type="submission" date="2023-10" db="EMBL/GenBank/DDBJ databases">
        <title>Genome assembly of Pristionchus species.</title>
        <authorList>
            <person name="Yoshida K."/>
            <person name="Sommer R.J."/>
        </authorList>
    </citation>
    <scope>NUCLEOTIDE SEQUENCE</scope>
    <source>
        <strain evidence="2">RS5133</strain>
    </source>
</reference>
<sequence length="94" mass="10633">TTYIISIVFRALDRLKKSDWREAICNKGSEEKRRSGVDGQASEAESGGQRTVGDHVDLMEPMGRPIREERLDGAATVHGSHRRSYRRLSFLIDC</sequence>
<dbReference type="Proteomes" id="UP001432322">
    <property type="component" value="Unassembled WGS sequence"/>
</dbReference>
<evidence type="ECO:0000256" key="1">
    <source>
        <dbReference type="SAM" id="MobiDB-lite"/>
    </source>
</evidence>
<organism evidence="2 3">
    <name type="scientific">Pristionchus fissidentatus</name>
    <dbReference type="NCBI Taxonomy" id="1538716"/>
    <lineage>
        <taxon>Eukaryota</taxon>
        <taxon>Metazoa</taxon>
        <taxon>Ecdysozoa</taxon>
        <taxon>Nematoda</taxon>
        <taxon>Chromadorea</taxon>
        <taxon>Rhabditida</taxon>
        <taxon>Rhabditina</taxon>
        <taxon>Diplogasteromorpha</taxon>
        <taxon>Diplogasteroidea</taxon>
        <taxon>Neodiplogasteridae</taxon>
        <taxon>Pristionchus</taxon>
    </lineage>
</organism>
<comment type="caution">
    <text evidence="2">The sequence shown here is derived from an EMBL/GenBank/DDBJ whole genome shotgun (WGS) entry which is preliminary data.</text>
</comment>
<dbReference type="EMBL" id="BTSY01000005">
    <property type="protein sequence ID" value="GMT30441.1"/>
    <property type="molecule type" value="Genomic_DNA"/>
</dbReference>